<protein>
    <submittedName>
        <fullName evidence="2">Uncharacterized protein</fullName>
    </submittedName>
</protein>
<dbReference type="Proteomes" id="UP000831327">
    <property type="component" value="Chromosome"/>
</dbReference>
<feature type="compositionally biased region" description="Low complexity" evidence="1">
    <location>
        <begin position="75"/>
        <end position="85"/>
    </location>
</feature>
<organism evidence="2 3">
    <name type="scientific">Roseomonas fluvialis</name>
    <dbReference type="NCBI Taxonomy" id="1750527"/>
    <lineage>
        <taxon>Bacteria</taxon>
        <taxon>Pseudomonadati</taxon>
        <taxon>Pseudomonadota</taxon>
        <taxon>Alphaproteobacteria</taxon>
        <taxon>Acetobacterales</taxon>
        <taxon>Roseomonadaceae</taxon>
        <taxon>Roseomonas</taxon>
    </lineage>
</organism>
<feature type="region of interest" description="Disordered" evidence="1">
    <location>
        <begin position="41"/>
        <end position="85"/>
    </location>
</feature>
<feature type="compositionally biased region" description="Gly residues" evidence="1">
    <location>
        <begin position="60"/>
        <end position="74"/>
    </location>
</feature>
<proteinExistence type="predicted"/>
<accession>A0ABM7Y7B5</accession>
<sequence>MSGTVATEGALPPPYLPHQGLKALGTLDVIGEFGEGRDATFAQGITDDAPPRTPRFKTRGPGGRSPLAGGGPGEGRALPRATAPA</sequence>
<dbReference type="EMBL" id="AP025637">
    <property type="protein sequence ID" value="BDG73895.1"/>
    <property type="molecule type" value="Genomic_DNA"/>
</dbReference>
<gene>
    <name evidence="2" type="ORF">Rmf_38240</name>
</gene>
<evidence type="ECO:0000313" key="3">
    <source>
        <dbReference type="Proteomes" id="UP000831327"/>
    </source>
</evidence>
<name>A0ABM7Y7B5_9PROT</name>
<evidence type="ECO:0000313" key="2">
    <source>
        <dbReference type="EMBL" id="BDG73895.1"/>
    </source>
</evidence>
<reference evidence="2 3" key="1">
    <citation type="journal article" date="2016" name="Microbes Environ.">
        <title>Phylogenetically diverse aerobic anoxygenic phototrophic bacteria isolated from epilithic biofilms in Tama river, Japan.</title>
        <authorList>
            <person name="Hirose S."/>
            <person name="Matsuura K."/>
            <person name="Haruta S."/>
        </authorList>
    </citation>
    <scope>NUCLEOTIDE SEQUENCE [LARGE SCALE GENOMIC DNA]</scope>
    <source>
        <strain evidence="2 3">S08</strain>
    </source>
</reference>
<keyword evidence="3" id="KW-1185">Reference proteome</keyword>
<evidence type="ECO:0000256" key="1">
    <source>
        <dbReference type="SAM" id="MobiDB-lite"/>
    </source>
</evidence>